<evidence type="ECO:0000313" key="3">
    <source>
        <dbReference type="EMBL" id="PPE71417.1"/>
    </source>
</evidence>
<protein>
    <submittedName>
        <fullName evidence="3">Transporter</fullName>
    </submittedName>
</protein>
<accession>A0A2S5T975</accession>
<proteinExistence type="predicted"/>
<feature type="transmembrane region" description="Helical" evidence="1">
    <location>
        <begin position="72"/>
        <end position="93"/>
    </location>
</feature>
<evidence type="ECO:0000259" key="2">
    <source>
        <dbReference type="SMART" id="SM00978"/>
    </source>
</evidence>
<organism evidence="3 4">
    <name type="scientific">Caldimonas thermodepolymerans</name>
    <dbReference type="NCBI Taxonomy" id="215580"/>
    <lineage>
        <taxon>Bacteria</taxon>
        <taxon>Pseudomonadati</taxon>
        <taxon>Pseudomonadota</taxon>
        <taxon>Betaproteobacteria</taxon>
        <taxon>Burkholderiales</taxon>
        <taxon>Sphaerotilaceae</taxon>
        <taxon>Caldimonas</taxon>
    </lineage>
</organism>
<keyword evidence="1" id="KW-1133">Transmembrane helix</keyword>
<dbReference type="Proteomes" id="UP000239406">
    <property type="component" value="Unassembled WGS sequence"/>
</dbReference>
<feature type="domain" description="Tim44-like" evidence="2">
    <location>
        <begin position="148"/>
        <end position="279"/>
    </location>
</feature>
<dbReference type="SMART" id="SM00978">
    <property type="entry name" value="Tim44"/>
    <property type="match status" value="1"/>
</dbReference>
<dbReference type="PANTHER" id="PTHR41542">
    <property type="entry name" value="BLL5807 PROTEIN"/>
    <property type="match status" value="1"/>
</dbReference>
<comment type="caution">
    <text evidence="3">The sequence shown here is derived from an EMBL/GenBank/DDBJ whole genome shotgun (WGS) entry which is preliminary data.</text>
</comment>
<keyword evidence="1" id="KW-0472">Membrane</keyword>
<sequence>MALASAVQARPAAGQETDAAGVVREAEVQRQDVQALPPLARTVDGEPGMVAGLATGLGVAGWLHGFGVGPQAAGWFSMALGAVLLLSLAWGVWRYVRRPALRAASLSFPSAGTGTARTSSFASSHYEPATLAPESTVHYGPESVADVAGQTGEFRWGVPEGFDTDAFLRTAKRNFVLLQEAWDHADLETLRSLMTDEMLAHIRQQLAERGDQPNRTDVVTLSAEMLGVEDVGAGYIASVEFSGMIREEISAGASPFREIWNLTRPKDGSTGWLLAGVQALD</sequence>
<dbReference type="InterPro" id="IPR007379">
    <property type="entry name" value="Tim44-like_dom"/>
</dbReference>
<keyword evidence="4" id="KW-1185">Reference proteome</keyword>
<dbReference type="PANTHER" id="PTHR41542:SF1">
    <property type="entry name" value="BLL5807 PROTEIN"/>
    <property type="match status" value="1"/>
</dbReference>
<dbReference type="Gene3D" id="3.10.450.240">
    <property type="match status" value="1"/>
</dbReference>
<evidence type="ECO:0000313" key="4">
    <source>
        <dbReference type="Proteomes" id="UP000239406"/>
    </source>
</evidence>
<dbReference type="AlphaFoldDB" id="A0A2S5T975"/>
<dbReference type="EMBL" id="PSNY01000002">
    <property type="protein sequence ID" value="PPE71417.1"/>
    <property type="molecule type" value="Genomic_DNA"/>
</dbReference>
<gene>
    <name evidence="3" type="ORF">C1702_02735</name>
</gene>
<dbReference type="Pfam" id="PF04280">
    <property type="entry name" value="Tim44"/>
    <property type="match status" value="1"/>
</dbReference>
<name>A0A2S5T975_9BURK</name>
<evidence type="ECO:0000256" key="1">
    <source>
        <dbReference type="SAM" id="Phobius"/>
    </source>
</evidence>
<dbReference type="SUPFAM" id="SSF54427">
    <property type="entry name" value="NTF2-like"/>
    <property type="match status" value="1"/>
</dbReference>
<dbReference type="InterPro" id="IPR032710">
    <property type="entry name" value="NTF2-like_dom_sf"/>
</dbReference>
<keyword evidence="1" id="KW-0812">Transmembrane</keyword>
<reference evidence="3 4" key="1">
    <citation type="submission" date="2018-02" db="EMBL/GenBank/DDBJ databases">
        <title>Reclassifiation of [Polyangium] brachysporum DSM 7029 as Guopingzhaonella breviflexa gen. nov., sp. nov., a member of the family Comamonadaceae.</title>
        <authorList>
            <person name="Tang B."/>
        </authorList>
    </citation>
    <scope>NUCLEOTIDE SEQUENCE [LARGE SCALE GENOMIC DNA]</scope>
    <source>
        <strain evidence="3 4">DSM 15344</strain>
    </source>
</reference>